<dbReference type="GO" id="GO:0008168">
    <property type="term" value="F:methyltransferase activity"/>
    <property type="evidence" value="ECO:0007669"/>
    <property type="project" value="UniProtKB-KW"/>
</dbReference>
<evidence type="ECO:0000259" key="12">
    <source>
        <dbReference type="Pfam" id="PF20260"/>
    </source>
</evidence>
<name>A0ABT4UH67_9BACT</name>
<dbReference type="Pfam" id="PF04452">
    <property type="entry name" value="Methyltrans_RNA"/>
    <property type="match status" value="1"/>
</dbReference>
<sequence length="236" mass="26272">MQLPFFFEENISQGSHTLNSETSKHVVQVLRMQIGEKILLTNGKGQLVTAEITNNHKKACEVAILEAQDIPVVTGRKVAVAVSPLKNNSRFEWFLEKATELGIADIFPIITSRTERQHFRYERLQTICISAMLQSRQAWLPTLHQPVNINDLITSNTAYNHLFIAHCIDEASKSELSQNLNSSISDALILIGPEGDFTPAEISLALENKFKPVSLGPTRLRTETAALVATTLLRLV</sequence>
<keyword evidence="7 10" id="KW-0949">S-adenosyl-L-methionine</keyword>
<evidence type="ECO:0000259" key="11">
    <source>
        <dbReference type="Pfam" id="PF04452"/>
    </source>
</evidence>
<evidence type="ECO:0000256" key="1">
    <source>
        <dbReference type="ARBA" id="ARBA00004496"/>
    </source>
</evidence>
<keyword evidence="14" id="KW-1185">Reference proteome</keyword>
<organism evidence="13 14">
    <name type="scientific">Polluticaenibacter yanchengensis</name>
    <dbReference type="NCBI Taxonomy" id="3014562"/>
    <lineage>
        <taxon>Bacteria</taxon>
        <taxon>Pseudomonadati</taxon>
        <taxon>Bacteroidota</taxon>
        <taxon>Chitinophagia</taxon>
        <taxon>Chitinophagales</taxon>
        <taxon>Chitinophagaceae</taxon>
        <taxon>Polluticaenibacter</taxon>
    </lineage>
</organism>
<dbReference type="PIRSF" id="PIRSF015601">
    <property type="entry name" value="MTase_slr0722"/>
    <property type="match status" value="1"/>
</dbReference>
<keyword evidence="5 10" id="KW-0489">Methyltransferase</keyword>
<comment type="similarity">
    <text evidence="2 10">Belongs to the RNA methyltransferase RsmE family.</text>
</comment>
<dbReference type="InterPro" id="IPR015947">
    <property type="entry name" value="PUA-like_sf"/>
</dbReference>
<evidence type="ECO:0000313" key="14">
    <source>
        <dbReference type="Proteomes" id="UP001210231"/>
    </source>
</evidence>
<dbReference type="EC" id="2.1.1.193" evidence="10"/>
<accession>A0ABT4UH67</accession>
<evidence type="ECO:0000256" key="7">
    <source>
        <dbReference type="ARBA" id="ARBA00022691"/>
    </source>
</evidence>
<feature type="domain" description="Ribosomal RNA small subunit methyltransferase E PUA-like" evidence="12">
    <location>
        <begin position="18"/>
        <end position="64"/>
    </location>
</feature>
<protein>
    <recommendedName>
        <fullName evidence="10">Ribosomal RNA small subunit methyltransferase E</fullName>
        <ecNumber evidence="10">2.1.1.193</ecNumber>
    </recommendedName>
</protein>
<evidence type="ECO:0000256" key="3">
    <source>
        <dbReference type="ARBA" id="ARBA00022490"/>
    </source>
</evidence>
<reference evidence="13 14" key="1">
    <citation type="submission" date="2022-12" db="EMBL/GenBank/DDBJ databases">
        <title>Chitinophagaceae gen. sp. nov., a new member of the family Chitinophagaceae, isolated from soil in a chemical factory.</title>
        <authorList>
            <person name="Ke Z."/>
        </authorList>
    </citation>
    <scope>NUCLEOTIDE SEQUENCE [LARGE SCALE GENOMIC DNA]</scope>
    <source>
        <strain evidence="13 14">LY-5</strain>
    </source>
</reference>
<dbReference type="Pfam" id="PF20260">
    <property type="entry name" value="PUA_4"/>
    <property type="match status" value="1"/>
</dbReference>
<feature type="domain" description="Ribosomal RNA small subunit methyltransferase E methyltransferase" evidence="11">
    <location>
        <begin position="77"/>
        <end position="233"/>
    </location>
</feature>
<dbReference type="NCBIfam" id="TIGR00046">
    <property type="entry name" value="RsmE family RNA methyltransferase"/>
    <property type="match status" value="1"/>
</dbReference>
<comment type="catalytic activity">
    <reaction evidence="9 10">
        <text>uridine(1498) in 16S rRNA + S-adenosyl-L-methionine = N(3)-methyluridine(1498) in 16S rRNA + S-adenosyl-L-homocysteine + H(+)</text>
        <dbReference type="Rhea" id="RHEA:42920"/>
        <dbReference type="Rhea" id="RHEA-COMP:10283"/>
        <dbReference type="Rhea" id="RHEA-COMP:10284"/>
        <dbReference type="ChEBI" id="CHEBI:15378"/>
        <dbReference type="ChEBI" id="CHEBI:57856"/>
        <dbReference type="ChEBI" id="CHEBI:59789"/>
        <dbReference type="ChEBI" id="CHEBI:65315"/>
        <dbReference type="ChEBI" id="CHEBI:74502"/>
        <dbReference type="EC" id="2.1.1.193"/>
    </reaction>
</comment>
<evidence type="ECO:0000256" key="8">
    <source>
        <dbReference type="ARBA" id="ARBA00025699"/>
    </source>
</evidence>
<comment type="function">
    <text evidence="8 10">Specifically methylates the N3 position of the uracil ring of uridine 1498 (m3U1498) in 16S rRNA. Acts on the fully assembled 30S ribosomal subunit.</text>
</comment>
<dbReference type="GO" id="GO:0032259">
    <property type="term" value="P:methylation"/>
    <property type="evidence" value="ECO:0007669"/>
    <property type="project" value="UniProtKB-KW"/>
</dbReference>
<dbReference type="InterPro" id="IPR029028">
    <property type="entry name" value="Alpha/beta_knot_MTases"/>
</dbReference>
<keyword evidence="3 10" id="KW-0963">Cytoplasm</keyword>
<evidence type="ECO:0000256" key="4">
    <source>
        <dbReference type="ARBA" id="ARBA00022552"/>
    </source>
</evidence>
<keyword evidence="6 10" id="KW-0808">Transferase</keyword>
<dbReference type="Proteomes" id="UP001210231">
    <property type="component" value="Unassembled WGS sequence"/>
</dbReference>
<evidence type="ECO:0000256" key="10">
    <source>
        <dbReference type="PIRNR" id="PIRNR015601"/>
    </source>
</evidence>
<proteinExistence type="inferred from homology"/>
<dbReference type="InterPro" id="IPR006700">
    <property type="entry name" value="RsmE"/>
</dbReference>
<evidence type="ECO:0000256" key="5">
    <source>
        <dbReference type="ARBA" id="ARBA00022603"/>
    </source>
</evidence>
<dbReference type="CDD" id="cd18084">
    <property type="entry name" value="RsmE-like"/>
    <property type="match status" value="1"/>
</dbReference>
<comment type="caution">
    <text evidence="13">The sequence shown here is derived from an EMBL/GenBank/DDBJ whole genome shotgun (WGS) entry which is preliminary data.</text>
</comment>
<evidence type="ECO:0000256" key="2">
    <source>
        <dbReference type="ARBA" id="ARBA00005528"/>
    </source>
</evidence>
<dbReference type="InterPro" id="IPR046887">
    <property type="entry name" value="RsmE_PUA-like"/>
</dbReference>
<dbReference type="RefSeq" id="WP_407030505.1">
    <property type="nucleotide sequence ID" value="NZ_JAQGEF010000004.1"/>
</dbReference>
<dbReference type="InterPro" id="IPR029026">
    <property type="entry name" value="tRNA_m1G_MTases_N"/>
</dbReference>
<dbReference type="Gene3D" id="2.40.240.20">
    <property type="entry name" value="Hypothetical PUA domain-like, domain 1"/>
    <property type="match status" value="1"/>
</dbReference>
<dbReference type="PANTHER" id="PTHR30027:SF3">
    <property type="entry name" value="16S RRNA (URACIL(1498)-N(3))-METHYLTRANSFERASE"/>
    <property type="match status" value="1"/>
</dbReference>
<evidence type="ECO:0000256" key="6">
    <source>
        <dbReference type="ARBA" id="ARBA00022679"/>
    </source>
</evidence>
<comment type="subcellular location">
    <subcellularLocation>
        <location evidence="1 10">Cytoplasm</location>
    </subcellularLocation>
</comment>
<dbReference type="Gene3D" id="3.40.1280.10">
    <property type="match status" value="1"/>
</dbReference>
<evidence type="ECO:0000256" key="9">
    <source>
        <dbReference type="ARBA" id="ARBA00047944"/>
    </source>
</evidence>
<dbReference type="InterPro" id="IPR046886">
    <property type="entry name" value="RsmE_MTase_dom"/>
</dbReference>
<dbReference type="PANTHER" id="PTHR30027">
    <property type="entry name" value="RIBOSOMAL RNA SMALL SUBUNIT METHYLTRANSFERASE E"/>
    <property type="match status" value="1"/>
</dbReference>
<evidence type="ECO:0000313" key="13">
    <source>
        <dbReference type="EMBL" id="MDA3614182.1"/>
    </source>
</evidence>
<gene>
    <name evidence="13" type="ORF">O3P16_05145</name>
</gene>
<dbReference type="EMBL" id="JAQGEF010000004">
    <property type="protein sequence ID" value="MDA3614182.1"/>
    <property type="molecule type" value="Genomic_DNA"/>
</dbReference>
<dbReference type="SUPFAM" id="SSF75217">
    <property type="entry name" value="alpha/beta knot"/>
    <property type="match status" value="1"/>
</dbReference>
<keyword evidence="4 10" id="KW-0698">rRNA processing</keyword>
<dbReference type="SUPFAM" id="SSF88697">
    <property type="entry name" value="PUA domain-like"/>
    <property type="match status" value="1"/>
</dbReference>